<reference evidence="2 3" key="1">
    <citation type="journal article" date="2019" name="Sci. Rep.">
        <title>Orb-weaving spider Araneus ventricosus genome elucidates the spidroin gene catalogue.</title>
        <authorList>
            <person name="Kono N."/>
            <person name="Nakamura H."/>
            <person name="Ohtoshi R."/>
            <person name="Moran D.A.P."/>
            <person name="Shinohara A."/>
            <person name="Yoshida Y."/>
            <person name="Fujiwara M."/>
            <person name="Mori M."/>
            <person name="Tomita M."/>
            <person name="Arakawa K."/>
        </authorList>
    </citation>
    <scope>NUCLEOTIDE SEQUENCE [LARGE SCALE GENOMIC DNA]</scope>
</reference>
<evidence type="ECO:0000313" key="2">
    <source>
        <dbReference type="EMBL" id="GBM39521.1"/>
    </source>
</evidence>
<evidence type="ECO:0000256" key="1">
    <source>
        <dbReference type="SAM" id="MobiDB-lite"/>
    </source>
</evidence>
<sequence>AEKKIVGHPRAEKKIVGHPRAEKKIVGHPRAEKKENLEAEYSYREVPNRVFSS</sequence>
<protein>
    <submittedName>
        <fullName evidence="2">Uncharacterized protein</fullName>
    </submittedName>
</protein>
<name>A0A4Y2FE76_ARAVE</name>
<keyword evidence="3" id="KW-1185">Reference proteome</keyword>
<proteinExistence type="predicted"/>
<comment type="caution">
    <text evidence="2">The sequence shown here is derived from an EMBL/GenBank/DDBJ whole genome shotgun (WGS) entry which is preliminary data.</text>
</comment>
<gene>
    <name evidence="2" type="ORF">AVEN_161509_1</name>
</gene>
<organism evidence="2 3">
    <name type="scientific">Araneus ventricosus</name>
    <name type="common">Orbweaver spider</name>
    <name type="synonym">Epeira ventricosa</name>
    <dbReference type="NCBI Taxonomy" id="182803"/>
    <lineage>
        <taxon>Eukaryota</taxon>
        <taxon>Metazoa</taxon>
        <taxon>Ecdysozoa</taxon>
        <taxon>Arthropoda</taxon>
        <taxon>Chelicerata</taxon>
        <taxon>Arachnida</taxon>
        <taxon>Araneae</taxon>
        <taxon>Araneomorphae</taxon>
        <taxon>Entelegynae</taxon>
        <taxon>Araneoidea</taxon>
        <taxon>Araneidae</taxon>
        <taxon>Araneus</taxon>
    </lineage>
</organism>
<dbReference type="AlphaFoldDB" id="A0A4Y2FE76"/>
<dbReference type="EMBL" id="BGPR01250151">
    <property type="protein sequence ID" value="GBM39521.1"/>
    <property type="molecule type" value="Genomic_DNA"/>
</dbReference>
<feature type="non-terminal residue" evidence="2">
    <location>
        <position position="1"/>
    </location>
</feature>
<feature type="region of interest" description="Disordered" evidence="1">
    <location>
        <begin position="1"/>
        <end position="23"/>
    </location>
</feature>
<evidence type="ECO:0000313" key="3">
    <source>
        <dbReference type="Proteomes" id="UP000499080"/>
    </source>
</evidence>
<dbReference type="Proteomes" id="UP000499080">
    <property type="component" value="Unassembled WGS sequence"/>
</dbReference>
<accession>A0A4Y2FE76</accession>